<evidence type="ECO:0000256" key="1">
    <source>
        <dbReference type="SAM" id="Phobius"/>
    </source>
</evidence>
<keyword evidence="1" id="KW-1133">Transmembrane helix</keyword>
<dbReference type="RefSeq" id="WP_147378206.1">
    <property type="nucleotide sequence ID" value="NZ_QXFI01000009.1"/>
</dbReference>
<feature type="transmembrane region" description="Helical" evidence="1">
    <location>
        <begin position="39"/>
        <end position="61"/>
    </location>
</feature>
<gene>
    <name evidence="2" type="ORF">FQ017_02140</name>
</gene>
<name>A0ABY3KMV2_9FLAO</name>
<sequence length="69" mass="7936">MKKLRTSQIVIIAIGIIGGLIGIFGRFDGWEYMEYFPFFYSGMTMIWIAFLPNKGCSCNLFKRKTAQKS</sequence>
<proteinExistence type="predicted"/>
<evidence type="ECO:0008006" key="4">
    <source>
        <dbReference type="Google" id="ProtNLM"/>
    </source>
</evidence>
<feature type="transmembrane region" description="Helical" evidence="1">
    <location>
        <begin position="9"/>
        <end position="27"/>
    </location>
</feature>
<keyword evidence="3" id="KW-1185">Reference proteome</keyword>
<keyword evidence="1" id="KW-0812">Transmembrane</keyword>
<dbReference type="Proteomes" id="UP000321621">
    <property type="component" value="Unassembled WGS sequence"/>
</dbReference>
<dbReference type="EMBL" id="VNWK01000009">
    <property type="protein sequence ID" value="TXJ99668.1"/>
    <property type="molecule type" value="Genomic_DNA"/>
</dbReference>
<organism evidence="2 3">
    <name type="scientific">Flagellimonas pelagia</name>
    <dbReference type="NCBI Taxonomy" id="2306998"/>
    <lineage>
        <taxon>Bacteria</taxon>
        <taxon>Pseudomonadati</taxon>
        <taxon>Bacteroidota</taxon>
        <taxon>Flavobacteriia</taxon>
        <taxon>Flavobacteriales</taxon>
        <taxon>Flavobacteriaceae</taxon>
        <taxon>Flagellimonas</taxon>
    </lineage>
</organism>
<reference evidence="2 3" key="1">
    <citation type="submission" date="2019-07" db="EMBL/GenBank/DDBJ databases">
        <title>Draft genome of two Muricauda strains isolated from deep sea.</title>
        <authorList>
            <person name="Sun C."/>
        </authorList>
    </citation>
    <scope>NUCLEOTIDE SEQUENCE [LARGE SCALE GENOMIC DNA]</scope>
    <source>
        <strain evidence="2 3">72</strain>
    </source>
</reference>
<keyword evidence="1" id="KW-0472">Membrane</keyword>
<evidence type="ECO:0000313" key="2">
    <source>
        <dbReference type="EMBL" id="TXJ99668.1"/>
    </source>
</evidence>
<comment type="caution">
    <text evidence="2">The sequence shown here is derived from an EMBL/GenBank/DDBJ whole genome shotgun (WGS) entry which is preliminary data.</text>
</comment>
<protein>
    <recommendedName>
        <fullName evidence="4">DUF3098 domain-containing protein</fullName>
    </recommendedName>
</protein>
<evidence type="ECO:0000313" key="3">
    <source>
        <dbReference type="Proteomes" id="UP000321621"/>
    </source>
</evidence>
<accession>A0ABY3KMV2</accession>